<feature type="signal peptide" evidence="21">
    <location>
        <begin position="1"/>
        <end position="20"/>
    </location>
</feature>
<reference evidence="23 24" key="1">
    <citation type="submission" date="2017-04" db="EMBL/GenBank/DDBJ databases">
        <authorList>
            <person name="Afonso C.L."/>
            <person name="Miller P.J."/>
            <person name="Scott M.A."/>
            <person name="Spackman E."/>
            <person name="Goraichik I."/>
            <person name="Dimitrov K.M."/>
            <person name="Suarez D.L."/>
            <person name="Swayne D.E."/>
        </authorList>
    </citation>
    <scope>NUCLEOTIDE SEQUENCE [LARGE SCALE GENOMIC DNA]</scope>
    <source>
        <strain evidence="23 24">DSM 22418</strain>
    </source>
</reference>
<dbReference type="GO" id="GO:0004180">
    <property type="term" value="F:carboxypeptidase activity"/>
    <property type="evidence" value="ECO:0007669"/>
    <property type="project" value="UniProtKB-KW"/>
</dbReference>
<dbReference type="GO" id="GO:0005576">
    <property type="term" value="C:extracellular region"/>
    <property type="evidence" value="ECO:0007669"/>
    <property type="project" value="UniProtKB-SubCell"/>
</dbReference>
<evidence type="ECO:0000256" key="10">
    <source>
        <dbReference type="ARBA" id="ARBA00022729"/>
    </source>
</evidence>
<evidence type="ECO:0000256" key="16">
    <source>
        <dbReference type="ARBA" id="ARBA00023145"/>
    </source>
</evidence>
<dbReference type="GO" id="GO:0046872">
    <property type="term" value="F:metal ion binding"/>
    <property type="evidence" value="ECO:0007669"/>
    <property type="project" value="UniProtKB-KW"/>
</dbReference>
<dbReference type="RefSeq" id="WP_085473781.1">
    <property type="nucleotide sequence ID" value="NZ_FXAU01000006.1"/>
</dbReference>
<protein>
    <recommendedName>
        <fullName evidence="5">Carboxypeptidase Q</fullName>
    </recommendedName>
    <alternativeName>
        <fullName evidence="20">Plasma glutamate carboxypeptidase</fullName>
    </alternativeName>
</protein>
<keyword evidence="10 21" id="KW-0732">Signal</keyword>
<feature type="domain" description="Peptidase M28" evidence="22">
    <location>
        <begin position="256"/>
        <end position="445"/>
    </location>
</feature>
<dbReference type="SUPFAM" id="SSF53187">
    <property type="entry name" value="Zn-dependent exopeptidases"/>
    <property type="match status" value="1"/>
</dbReference>
<dbReference type="Pfam" id="PF04389">
    <property type="entry name" value="Peptidase_M28"/>
    <property type="match status" value="1"/>
</dbReference>
<dbReference type="GO" id="GO:0006508">
    <property type="term" value="P:proteolysis"/>
    <property type="evidence" value="ECO:0007669"/>
    <property type="project" value="UniProtKB-KW"/>
</dbReference>
<evidence type="ECO:0000256" key="4">
    <source>
        <dbReference type="ARBA" id="ARBA00004613"/>
    </source>
</evidence>
<comment type="subcellular location">
    <subcellularLocation>
        <location evidence="1">Endoplasmic reticulum</location>
    </subcellularLocation>
    <subcellularLocation>
        <location evidence="3">Golgi apparatus</location>
    </subcellularLocation>
    <subcellularLocation>
        <location evidence="2">Lysosome</location>
    </subcellularLocation>
    <subcellularLocation>
        <location evidence="4">Secreted</location>
    </subcellularLocation>
</comment>
<dbReference type="GO" id="GO:0005764">
    <property type="term" value="C:lysosome"/>
    <property type="evidence" value="ECO:0007669"/>
    <property type="project" value="UniProtKB-SubCell"/>
</dbReference>
<keyword evidence="11" id="KW-0378">Hydrolase</keyword>
<keyword evidence="18" id="KW-0458">Lysosome</keyword>
<accession>A0A1X7KPW9</accession>
<keyword evidence="24" id="KW-1185">Reference proteome</keyword>
<keyword evidence="12" id="KW-0256">Endoplasmic reticulum</keyword>
<sequence>MKTILSSFVFTALIGSAAVAQQDTSMLDRIYKTSFYDGQAYDNLRYLTKEIGHRIAGSKRAEEAVLWSKKLMEEMAFNTVYLQDVQVPYWDRGMKEEAYVLPSREPLQVLALGGSVGTGNSGLSAEVLEVELLSDLKKHGDAVRGKIVFVNKPWDESIVETGAAYGLNSSQRSRGPAEVAKLGGVAYLFRSLSSSRIDDYPHTGGTRYVEGIDSIPALAISAVGAIRLSEILKENPKSKVFIRNTSQWNGVANSHNVIAEWRGTEKPDEIITIGGHIDSWDIGEGAHDNGTGTMGTLDAIRTLMKLGYKPKHTIRLVFYMNEENGVNGSMKYGETAKAKNERIVAAIESDAGGFAPRGFDIKASAEQVQWIQKEWKPLFEEKFWVSRFLQGSPGVDSGVWGRHFPNTIMFNFRPDPHRYFDLHHTAKDVFEAVDKRELQSGVAAIASLLYLVDQQLDLLQ</sequence>
<dbReference type="InterPro" id="IPR039866">
    <property type="entry name" value="CPQ"/>
</dbReference>
<evidence type="ECO:0000256" key="13">
    <source>
        <dbReference type="ARBA" id="ARBA00022833"/>
    </source>
</evidence>
<evidence type="ECO:0000256" key="14">
    <source>
        <dbReference type="ARBA" id="ARBA00023034"/>
    </source>
</evidence>
<gene>
    <name evidence="23" type="ORF">SAMN05660862_3066</name>
</gene>
<evidence type="ECO:0000313" key="24">
    <source>
        <dbReference type="Proteomes" id="UP000192980"/>
    </source>
</evidence>
<organism evidence="23 24">
    <name type="scientific">Sphingobacterium psychroaquaticum</name>
    <dbReference type="NCBI Taxonomy" id="561061"/>
    <lineage>
        <taxon>Bacteria</taxon>
        <taxon>Pseudomonadati</taxon>
        <taxon>Bacteroidota</taxon>
        <taxon>Sphingobacteriia</taxon>
        <taxon>Sphingobacteriales</taxon>
        <taxon>Sphingobacteriaceae</taxon>
        <taxon>Sphingobacterium</taxon>
    </lineage>
</organism>
<dbReference type="AlphaFoldDB" id="A0A1X7KPW9"/>
<proteinExistence type="predicted"/>
<keyword evidence="15" id="KW-0482">Metalloprotease</keyword>
<evidence type="ECO:0000256" key="15">
    <source>
        <dbReference type="ARBA" id="ARBA00023049"/>
    </source>
</evidence>
<dbReference type="PANTHER" id="PTHR12053">
    <property type="entry name" value="PROTEASE FAMILY M28 PLASMA GLUTAMATE CARBOXYPEPTIDASE-RELATED"/>
    <property type="match status" value="1"/>
</dbReference>
<evidence type="ECO:0000256" key="20">
    <source>
        <dbReference type="ARBA" id="ARBA00033328"/>
    </source>
</evidence>
<comment type="subunit">
    <text evidence="19">Homodimer. The monomeric form is inactive while the homodimer is active.</text>
</comment>
<evidence type="ECO:0000256" key="17">
    <source>
        <dbReference type="ARBA" id="ARBA00023180"/>
    </source>
</evidence>
<evidence type="ECO:0000313" key="23">
    <source>
        <dbReference type="EMBL" id="SMG43225.1"/>
    </source>
</evidence>
<dbReference type="STRING" id="561061.SAMN05660862_3066"/>
<dbReference type="Proteomes" id="UP000192980">
    <property type="component" value="Unassembled WGS sequence"/>
</dbReference>
<evidence type="ECO:0000256" key="5">
    <source>
        <dbReference type="ARBA" id="ARBA00014116"/>
    </source>
</evidence>
<evidence type="ECO:0000256" key="21">
    <source>
        <dbReference type="SAM" id="SignalP"/>
    </source>
</evidence>
<dbReference type="OrthoDB" id="9769665at2"/>
<keyword evidence="13" id="KW-0862">Zinc</keyword>
<name>A0A1X7KPW9_9SPHI</name>
<evidence type="ECO:0000256" key="7">
    <source>
        <dbReference type="ARBA" id="ARBA00022645"/>
    </source>
</evidence>
<keyword evidence="7" id="KW-0121">Carboxypeptidase</keyword>
<keyword evidence="16" id="KW-0865">Zymogen</keyword>
<evidence type="ECO:0000256" key="9">
    <source>
        <dbReference type="ARBA" id="ARBA00022723"/>
    </source>
</evidence>
<evidence type="ECO:0000256" key="19">
    <source>
        <dbReference type="ARBA" id="ARBA00025833"/>
    </source>
</evidence>
<keyword evidence="8" id="KW-0645">Protease</keyword>
<dbReference type="EMBL" id="FXAU01000006">
    <property type="protein sequence ID" value="SMG43225.1"/>
    <property type="molecule type" value="Genomic_DNA"/>
</dbReference>
<dbReference type="PANTHER" id="PTHR12053:SF3">
    <property type="entry name" value="CARBOXYPEPTIDASE Q"/>
    <property type="match status" value="1"/>
</dbReference>
<feature type="chain" id="PRO_5013390244" description="Carboxypeptidase Q" evidence="21">
    <location>
        <begin position="21"/>
        <end position="460"/>
    </location>
</feature>
<dbReference type="GO" id="GO:0070573">
    <property type="term" value="F:metallodipeptidase activity"/>
    <property type="evidence" value="ECO:0007669"/>
    <property type="project" value="InterPro"/>
</dbReference>
<keyword evidence="14" id="KW-0333">Golgi apparatus</keyword>
<evidence type="ECO:0000256" key="12">
    <source>
        <dbReference type="ARBA" id="ARBA00022824"/>
    </source>
</evidence>
<evidence type="ECO:0000256" key="18">
    <source>
        <dbReference type="ARBA" id="ARBA00023228"/>
    </source>
</evidence>
<keyword evidence="9" id="KW-0479">Metal-binding</keyword>
<dbReference type="Gene3D" id="3.50.30.30">
    <property type="match status" value="1"/>
</dbReference>
<evidence type="ECO:0000256" key="6">
    <source>
        <dbReference type="ARBA" id="ARBA00022525"/>
    </source>
</evidence>
<evidence type="ECO:0000256" key="8">
    <source>
        <dbReference type="ARBA" id="ARBA00022670"/>
    </source>
</evidence>
<keyword evidence="17" id="KW-0325">Glycoprotein</keyword>
<dbReference type="Gene3D" id="3.40.630.10">
    <property type="entry name" value="Zn peptidases"/>
    <property type="match status" value="1"/>
</dbReference>
<evidence type="ECO:0000259" key="22">
    <source>
        <dbReference type="Pfam" id="PF04389"/>
    </source>
</evidence>
<evidence type="ECO:0000256" key="2">
    <source>
        <dbReference type="ARBA" id="ARBA00004371"/>
    </source>
</evidence>
<evidence type="ECO:0000256" key="1">
    <source>
        <dbReference type="ARBA" id="ARBA00004240"/>
    </source>
</evidence>
<keyword evidence="6" id="KW-0964">Secreted</keyword>
<evidence type="ECO:0000256" key="11">
    <source>
        <dbReference type="ARBA" id="ARBA00022801"/>
    </source>
</evidence>
<evidence type="ECO:0000256" key="3">
    <source>
        <dbReference type="ARBA" id="ARBA00004555"/>
    </source>
</evidence>
<dbReference type="InterPro" id="IPR007484">
    <property type="entry name" value="Peptidase_M28"/>
</dbReference>